<dbReference type="eggNOG" id="ENOG50305CG">
    <property type="taxonomic scope" value="Bacteria"/>
</dbReference>
<keyword evidence="7" id="KW-1185">Reference proteome</keyword>
<feature type="transmembrane region" description="Helical" evidence="1">
    <location>
        <begin position="47"/>
        <end position="70"/>
    </location>
</feature>
<feature type="transmembrane region" description="Helical" evidence="1">
    <location>
        <begin position="6"/>
        <end position="26"/>
    </location>
</feature>
<evidence type="ECO:0000313" key="7">
    <source>
        <dbReference type="Proteomes" id="UP000325462"/>
    </source>
</evidence>
<dbReference type="EMBL" id="CP041722">
    <property type="protein sequence ID" value="QEX37824.1"/>
    <property type="molecule type" value="Genomic_DNA"/>
</dbReference>
<evidence type="ECO:0000313" key="5">
    <source>
        <dbReference type="Proteomes" id="UP000070063"/>
    </source>
</evidence>
<dbReference type="STRING" id="28035.B6N84_01060"/>
<dbReference type="Proteomes" id="UP000070063">
    <property type="component" value="Unassembled WGS sequence"/>
</dbReference>
<protein>
    <submittedName>
        <fullName evidence="4">Uncharacterized protein</fullName>
    </submittedName>
</protein>
<reference evidence="2 5" key="1">
    <citation type="submission" date="2016-01" db="EMBL/GenBank/DDBJ databases">
        <authorList>
            <person name="Mitreva M."/>
            <person name="Pepin K.H."/>
            <person name="Mihindukulasuriya K.A."/>
            <person name="Fulton R."/>
            <person name="Fronick C."/>
            <person name="O'Laughlin M."/>
            <person name="Miner T."/>
            <person name="Herter B."/>
            <person name="Rosa B.A."/>
            <person name="Cordes M."/>
            <person name="Tomlinson C."/>
            <person name="Wollam A."/>
            <person name="Palsikar V.B."/>
            <person name="Mardis E.R."/>
            <person name="Wilson R.K."/>
        </authorList>
    </citation>
    <scope>NUCLEOTIDE SEQUENCE [LARGE SCALE GENOMIC DNA]</scope>
    <source>
        <strain evidence="2 5">MJR7738</strain>
    </source>
</reference>
<dbReference type="GeneID" id="58090981"/>
<feature type="transmembrane region" description="Helical" evidence="1">
    <location>
        <begin position="90"/>
        <end position="107"/>
    </location>
</feature>
<name>A0A133Q504_STALU</name>
<dbReference type="RefSeq" id="WP_002460715.1">
    <property type="nucleotide sequence ID" value="NZ_AP021848.1"/>
</dbReference>
<dbReference type="OMA" id="VWIVYIM"/>
<sequence length="113" mass="13487">MKILAYIGFFIFSVSWSIVTTALLPAESVDGRKKDDTKYDERQRRMFLEIFARTFVWIVYIMLSSVFLRLFGIYKKVSESLFIFKDYPELLYILLGLLFLVMNYFSVKKKYTT</sequence>
<evidence type="ECO:0000313" key="3">
    <source>
        <dbReference type="EMBL" id="QEX37824.1"/>
    </source>
</evidence>
<proteinExistence type="predicted"/>
<evidence type="ECO:0000313" key="2">
    <source>
        <dbReference type="EMBL" id="KXA37933.1"/>
    </source>
</evidence>
<reference evidence="4 6" key="2">
    <citation type="journal article" date="2019" name="Sci. Transl. Med.">
        <title>Quorum sensing between bacterial species on the skin protects against epidermal injury in atopic dermatitis.</title>
        <authorList>
            <person name="Williams M.R."/>
        </authorList>
    </citation>
    <scope>NUCLEOTIDE SEQUENCE [LARGE SCALE GENOMIC DNA]</scope>
    <source>
        <strain evidence="4 6">E7</strain>
    </source>
</reference>
<organism evidence="4 6">
    <name type="scientific">Staphylococcus lugdunensis</name>
    <dbReference type="NCBI Taxonomy" id="28035"/>
    <lineage>
        <taxon>Bacteria</taxon>
        <taxon>Bacillati</taxon>
        <taxon>Bacillota</taxon>
        <taxon>Bacilli</taxon>
        <taxon>Bacillales</taxon>
        <taxon>Staphylococcaceae</taxon>
        <taxon>Staphylococcus</taxon>
    </lineage>
</organism>
<gene>
    <name evidence="4" type="ORF">EQ812_06665</name>
    <name evidence="3" type="ORF">FO454_02385</name>
    <name evidence="2" type="ORF">HMPREF3225_01427</name>
</gene>
<dbReference type="Proteomes" id="UP000325462">
    <property type="component" value="Chromosome"/>
</dbReference>
<dbReference type="AlphaFoldDB" id="A0A133Q504"/>
<keyword evidence="1" id="KW-0472">Membrane</keyword>
<reference evidence="3 7" key="3">
    <citation type="submission" date="2019-07" db="EMBL/GenBank/DDBJ databases">
        <title>Comparative genome analysis of staphylococcus lugdunensis shows clonal complex-dependent diversity of the putative virulence factor, ess/type vii locus.</title>
        <authorList>
            <person name="Lebeurre J."/>
            <person name="Dahyot S."/>
            <person name="Diene S."/>
            <person name="Paulay A."/>
            <person name="Aubourg M."/>
            <person name="Argemi X."/>
            <person name="Giard J.-C."/>
            <person name="Tournier I."/>
            <person name="Francois P."/>
            <person name="Pestel-Caron M."/>
        </authorList>
    </citation>
    <scope>NUCLEOTIDE SEQUENCE [LARGE SCALE GENOMIC DNA]</scope>
    <source>
        <strain evidence="3 7">SL13</strain>
    </source>
</reference>
<accession>A0A133Q504</accession>
<evidence type="ECO:0000313" key="6">
    <source>
        <dbReference type="Proteomes" id="UP000293637"/>
    </source>
</evidence>
<dbReference type="EMBL" id="SCHB01000003">
    <property type="protein sequence ID" value="TBW72650.1"/>
    <property type="molecule type" value="Genomic_DNA"/>
</dbReference>
<dbReference type="Proteomes" id="UP000293637">
    <property type="component" value="Unassembled WGS sequence"/>
</dbReference>
<evidence type="ECO:0000256" key="1">
    <source>
        <dbReference type="SAM" id="Phobius"/>
    </source>
</evidence>
<keyword evidence="1" id="KW-1133">Transmembrane helix</keyword>
<evidence type="ECO:0000313" key="4">
    <source>
        <dbReference type="EMBL" id="TBW72650.1"/>
    </source>
</evidence>
<keyword evidence="1" id="KW-0812">Transmembrane</keyword>
<dbReference type="EMBL" id="LRQI01000063">
    <property type="protein sequence ID" value="KXA37933.1"/>
    <property type="molecule type" value="Genomic_DNA"/>
</dbReference>